<evidence type="ECO:0000259" key="2">
    <source>
        <dbReference type="Pfam" id="PF09994"/>
    </source>
</evidence>
<evidence type="ECO:0000313" key="4">
    <source>
        <dbReference type="Proteomes" id="UP001465976"/>
    </source>
</evidence>
<dbReference type="Proteomes" id="UP001465976">
    <property type="component" value="Unassembled WGS sequence"/>
</dbReference>
<organism evidence="3 4">
    <name type="scientific">Marasmius crinis-equi</name>
    <dbReference type="NCBI Taxonomy" id="585013"/>
    <lineage>
        <taxon>Eukaryota</taxon>
        <taxon>Fungi</taxon>
        <taxon>Dikarya</taxon>
        <taxon>Basidiomycota</taxon>
        <taxon>Agaricomycotina</taxon>
        <taxon>Agaricomycetes</taxon>
        <taxon>Agaricomycetidae</taxon>
        <taxon>Agaricales</taxon>
        <taxon>Marasmiineae</taxon>
        <taxon>Marasmiaceae</taxon>
        <taxon>Marasmius</taxon>
    </lineage>
</organism>
<dbReference type="InterPro" id="IPR018712">
    <property type="entry name" value="Tle1-like_cat"/>
</dbReference>
<dbReference type="EMBL" id="JBAHYK010003993">
    <property type="protein sequence ID" value="KAL0563061.1"/>
    <property type="molecule type" value="Genomic_DNA"/>
</dbReference>
<protein>
    <recommendedName>
        <fullName evidence="2">T6SS Phospholipase effector Tle1-like catalytic domain-containing protein</fullName>
    </recommendedName>
</protein>
<proteinExistence type="predicted"/>
<name>A0ABR3EJK8_9AGAR</name>
<dbReference type="Pfam" id="PF09994">
    <property type="entry name" value="T6SS_Tle1-like_cat"/>
    <property type="match status" value="1"/>
</dbReference>
<feature type="domain" description="T6SS Phospholipase effector Tle1-like catalytic" evidence="2">
    <location>
        <begin position="61"/>
        <end position="101"/>
    </location>
</feature>
<feature type="region of interest" description="Disordered" evidence="1">
    <location>
        <begin position="35"/>
        <end position="55"/>
    </location>
</feature>
<evidence type="ECO:0000256" key="1">
    <source>
        <dbReference type="SAM" id="MobiDB-lite"/>
    </source>
</evidence>
<evidence type="ECO:0000313" key="3">
    <source>
        <dbReference type="EMBL" id="KAL0563061.1"/>
    </source>
</evidence>
<sequence>MVTIFFPPALLVPNMAHKRSETLLSDSPTIFNQYSASSRRAGSPEQYPEDVIPGPDEHRYRTLVLCFDGTGDQFDDDNSNVVNLFSTLKKDEPKLQLVYYQ</sequence>
<feature type="non-terminal residue" evidence="3">
    <location>
        <position position="101"/>
    </location>
</feature>
<gene>
    <name evidence="3" type="ORF">V5O48_019016</name>
</gene>
<comment type="caution">
    <text evidence="3">The sequence shown here is derived from an EMBL/GenBank/DDBJ whole genome shotgun (WGS) entry which is preliminary data.</text>
</comment>
<accession>A0ABR3EJK8</accession>
<keyword evidence="4" id="KW-1185">Reference proteome</keyword>
<reference evidence="3 4" key="1">
    <citation type="submission" date="2024-02" db="EMBL/GenBank/DDBJ databases">
        <title>A draft genome for the cacao thread blight pathogen Marasmius crinis-equi.</title>
        <authorList>
            <person name="Cohen S.P."/>
            <person name="Baruah I.K."/>
            <person name="Amoako-Attah I."/>
            <person name="Bukari Y."/>
            <person name="Meinhardt L.W."/>
            <person name="Bailey B.A."/>
        </authorList>
    </citation>
    <scope>NUCLEOTIDE SEQUENCE [LARGE SCALE GENOMIC DNA]</scope>
    <source>
        <strain evidence="3 4">GH-76</strain>
    </source>
</reference>